<sequence length="124" mass="13942">MEGFAEFSDLSLPEGMREVSVDSGFDDYGRVVYWISFVIDDHEAAESVCEQVGNFLSYGDVLAERERERLRIDPADLERYPGPPRGCEALVGDFSTEVMAVVLYPDPSEEGPAKVYMSEYEVSR</sequence>
<dbReference type="AlphaFoldDB" id="A0A1T4KYV5"/>
<evidence type="ECO:0000313" key="2">
    <source>
        <dbReference type="Proteomes" id="UP000190637"/>
    </source>
</evidence>
<evidence type="ECO:0000313" key="1">
    <source>
        <dbReference type="EMBL" id="SJZ47487.1"/>
    </source>
</evidence>
<proteinExistence type="predicted"/>
<protein>
    <submittedName>
        <fullName evidence="1">Uncharacterized protein</fullName>
    </submittedName>
</protein>
<keyword evidence="2" id="KW-1185">Reference proteome</keyword>
<name>A0A1T4KYV5_9ACTN</name>
<accession>A0A1T4KYV5</accession>
<dbReference type="Proteomes" id="UP000190637">
    <property type="component" value="Unassembled WGS sequence"/>
</dbReference>
<dbReference type="EMBL" id="FUWS01000001">
    <property type="protein sequence ID" value="SJZ47487.1"/>
    <property type="molecule type" value="Genomic_DNA"/>
</dbReference>
<gene>
    <name evidence="1" type="ORF">SAMN02745673_00612</name>
</gene>
<organism evidence="1 2">
    <name type="scientific">Marinactinospora thermotolerans DSM 45154</name>
    <dbReference type="NCBI Taxonomy" id="1122192"/>
    <lineage>
        <taxon>Bacteria</taxon>
        <taxon>Bacillati</taxon>
        <taxon>Actinomycetota</taxon>
        <taxon>Actinomycetes</taxon>
        <taxon>Streptosporangiales</taxon>
        <taxon>Nocardiopsidaceae</taxon>
        <taxon>Marinactinospora</taxon>
    </lineage>
</organism>
<reference evidence="1 2" key="1">
    <citation type="submission" date="2017-02" db="EMBL/GenBank/DDBJ databases">
        <authorList>
            <person name="Peterson S.W."/>
        </authorList>
    </citation>
    <scope>NUCLEOTIDE SEQUENCE [LARGE SCALE GENOMIC DNA]</scope>
    <source>
        <strain evidence="1 2">DSM 45154</strain>
    </source>
</reference>